<feature type="compositionally biased region" description="Basic and acidic residues" evidence="1">
    <location>
        <begin position="1552"/>
        <end position="1567"/>
    </location>
</feature>
<evidence type="ECO:0000313" key="2">
    <source>
        <dbReference type="EMBL" id="KAK8882657.1"/>
    </source>
</evidence>
<feature type="compositionally biased region" description="Low complexity" evidence="1">
    <location>
        <begin position="1457"/>
        <end position="1471"/>
    </location>
</feature>
<reference evidence="2 3" key="1">
    <citation type="submission" date="2024-04" db="EMBL/GenBank/DDBJ databases">
        <title>Tritrichomonas musculus Genome.</title>
        <authorList>
            <person name="Alves-Ferreira E."/>
            <person name="Grigg M."/>
            <person name="Lorenzi H."/>
            <person name="Galac M."/>
        </authorList>
    </citation>
    <scope>NUCLEOTIDE SEQUENCE [LARGE SCALE GENOMIC DNA]</scope>
    <source>
        <strain evidence="2 3">EAF2021</strain>
    </source>
</reference>
<dbReference type="Proteomes" id="UP001470230">
    <property type="component" value="Unassembled WGS sequence"/>
</dbReference>
<feature type="compositionally biased region" description="Basic and acidic residues" evidence="1">
    <location>
        <begin position="1574"/>
        <end position="1589"/>
    </location>
</feature>
<evidence type="ECO:0000256" key="1">
    <source>
        <dbReference type="SAM" id="MobiDB-lite"/>
    </source>
</evidence>
<dbReference type="InterPro" id="IPR039867">
    <property type="entry name" value="Furry/Tao3/Mor2"/>
</dbReference>
<organism evidence="2 3">
    <name type="scientific">Tritrichomonas musculus</name>
    <dbReference type="NCBI Taxonomy" id="1915356"/>
    <lineage>
        <taxon>Eukaryota</taxon>
        <taxon>Metamonada</taxon>
        <taxon>Parabasalia</taxon>
        <taxon>Tritrichomonadida</taxon>
        <taxon>Tritrichomonadidae</taxon>
        <taxon>Tritrichomonas</taxon>
    </lineage>
</organism>
<dbReference type="PANTHER" id="PTHR12295:SF30">
    <property type="entry name" value="PROTEIN FURRY"/>
    <property type="match status" value="1"/>
</dbReference>
<accession>A0ABR2JV83</accession>
<evidence type="ECO:0000313" key="3">
    <source>
        <dbReference type="Proteomes" id="UP001470230"/>
    </source>
</evidence>
<sequence length="2048" mass="233569">MEDKKAIFESVLSRMIESFAPQLFLVLADFETQNSTIQSTSDSDQRLEQIFKRFPRKYPQYKSMLLNLSNLAESNSGQILHYVVRIFKHILKGARDTPFSILQGISTSYDPNNRHHILLFYYFSLFTMTDFICQIVANYGPGETAIQIYRAGYTMATSEPLLPGVSDTLIQQWAVIFSIVSETQFSSISVILTYFNSLEDYTLPMSLIQYLRLDSDDSAGPPFMAAIVSIVKQQHKKKMLNGKILEALASLIITLPGSEKILQKLYNLAYSLRHDKTLSSSAILLLCVVSIRYPKIWNKHTHIFQKRVLSVVGVKSKVKKALHTFRLLMYGLNLDPKWYFWQWGPNPRVSPLVYIQWNGSINIPQTDARSFSGVFMANFFEKSDFSVCPKDFRDVLVHLASLDFPNFLSSIVPKFLSLPTEDPRFITFLMVVPRINSKDFITFAFKPVTQDQIDTFNAQIKPKIMNELSIYEKKQNKKYGICTTILNEFTSSLIEDSDQKMSIILSEWNLNQFGALLKNHVPSKQKNSNFNVVGRLLPAVQCLLSPTDISDITIIKLMVQLSYHHRSAVSINAYDICKNILGTNQKSLEQYIEILRDNMMKDSCPEAIFTCISLLHDALMTFTSENIEGIITNKLLTNIECICLLMLSSIYPDTRHKSYLALIKINKLLKNNGLIHYISPYIHEIEKKVKVKLLLSINTIKPEPISFPTDKIDFETAQLSHYYEIWIFFLAEIMAILIGSNYTPIFKEIEKIRNQILDTICNTDSNETTRTPSDIGFLTIVMSSMYYMPRLDQTEYANNLYEPFSEKEDSRKLYRDTIVRLLKSDNDMLIEMGFTLLQHTHITLYPLIFDILNNFQSSSQTSTNDIPLQLTTTISQSTATIAIMVKNPELSKSFFKQCFPKMTHFLNNLQFLFVQLNLNGPRIIQWDNESELRVTRNQAFVKSYCSVISTCFSRLPKSFHDDEWLLSARENVFRQLLNWSMTTSPLLDSVRIYASNALRSIIRVGSYFNDSLLFDEKTVSFFGRLEIINGPVLSNLLKFHLDLLLNTFVTATYTQPRTIADAYIEAIIENMTPEHDNFLAQMAGPIILLALVSSVREDPRALTLINKFIDATDSTYSFDSEHIREMLQLQTPLIEILPKAFTSMTESVFNSVFTLLQMPNLHIAAKDIIESVRPWMRVVRLLPKQKTIAQNVSSAFNFFTPYLFLVNLMEATEKIDDDQFRSIASLWNELQKSPDHRDLIPLFISDWEKSTTKIKLFGILLGVDPLNVSQRLTNRCSFAFYFHVTRCLSCEFSSEMWSASLLAAVFDRNWDTLLPLASSIIHFAFLFKDRGAGALYNVFCKHLNLDSSNNITSEINHLNGVNSNTINAFNVSQSSGLTNTNQGASLLSLNSSHALPNANQPIVFNTLPKSQSVSARRNSDNANTANVSFSEKYFGIKNNNNNNNFILNLSNNNINNANSTNNSNTNNNNANCPTSYSVGNFNSNSHHGHSHHASSTATKSSHHTHQRQPRGSLIPAPKKVHHQHSHSNAHILFPTQLQPQRLQGNQQITLKQTKETKQKEPKNKDQDEQSSQQSKEEEKEQQQEREMEAKPLLIEPLRKTVDEFVSKLKDEQVSIWAEEALKWIIGCSDLLLATTSLAIFNRLKQNKGPNVIQAIIRTVYYHLTMNVASQSSEPRLLNQLVSESFIMLTNYIEGNELLLYNYVFSFLDCRVFVESSLFEARELIRNCMNVEPVAAKIIANKISIARPLIPRLETSKDAQTVLNHMIKTMPESLELQVIIAPIKSVDPSLFPDAMDVTEMFTKADDSILCKALSHYAFMMKTSSRSVLNSIFDISAEILCKIQQNENNRMSLSKIYQNALHYITQCPNATKFIRVLCKSEPAAATLGVIDMYEWDRSVEDVIRGIKTVLKNDDSPIVTITDCKSYTAVTRFLQPDAMPKILPFAAQREMIEGMKRVLKDHKSNKVIAYRRSPTLYATYAYNNQNQTTRTTSEYFDEVLGNDMQEIEFNPLNHPEKLIMKPIDGNIEGDEQSINADDFVIGIKRSTSLNF</sequence>
<dbReference type="PANTHER" id="PTHR12295">
    <property type="entry name" value="FURRY-RELATED"/>
    <property type="match status" value="1"/>
</dbReference>
<name>A0ABR2JV83_9EUKA</name>
<comment type="caution">
    <text evidence="2">The sequence shown here is derived from an EMBL/GenBank/DDBJ whole genome shotgun (WGS) entry which is preliminary data.</text>
</comment>
<keyword evidence="3" id="KW-1185">Reference proteome</keyword>
<gene>
    <name evidence="2" type="ORF">M9Y10_045299</name>
</gene>
<feature type="compositionally biased region" description="Basic residues" evidence="1">
    <location>
        <begin position="1518"/>
        <end position="1527"/>
    </location>
</feature>
<protein>
    <submittedName>
        <fullName evidence="2">Uncharacterized protein</fullName>
    </submittedName>
</protein>
<dbReference type="EMBL" id="JAPFFF010000009">
    <property type="protein sequence ID" value="KAK8882657.1"/>
    <property type="molecule type" value="Genomic_DNA"/>
</dbReference>
<feature type="region of interest" description="Disordered" evidence="1">
    <location>
        <begin position="1457"/>
        <end position="1527"/>
    </location>
</feature>
<proteinExistence type="predicted"/>
<feature type="region of interest" description="Disordered" evidence="1">
    <location>
        <begin position="1552"/>
        <end position="1590"/>
    </location>
</feature>
<feature type="compositionally biased region" description="Polar residues" evidence="1">
    <location>
        <begin position="1472"/>
        <end position="1481"/>
    </location>
</feature>